<name>A0A395R2R4_9PSED</name>
<evidence type="ECO:0000313" key="1">
    <source>
        <dbReference type="EMBL" id="RGP54388.1"/>
    </source>
</evidence>
<keyword evidence="2" id="KW-1185">Reference proteome</keyword>
<reference evidence="1 2" key="1">
    <citation type="journal article" date="2018" name="Syst. Appl. Microbiol.">
        <title>Pseudomonas gallaeciensis sp. nov., isolated from crude-oil-contaminated intertidal sand samples after the Prestige oil spill.</title>
        <authorList>
            <person name="Mulet M."/>
            <person name="Sanchez D."/>
            <person name="Rodriguez A.C."/>
            <person name="Nogales B."/>
            <person name="Bosch R."/>
            <person name="Busquets A."/>
            <person name="Gomila M."/>
            <person name="Lalucat J."/>
            <person name="Garcia-Valdes E."/>
        </authorList>
    </citation>
    <scope>NUCLEOTIDE SEQUENCE [LARGE SCALE GENOMIC DNA]</scope>
    <source>
        <strain evidence="1 2">V113</strain>
    </source>
</reference>
<dbReference type="RefSeq" id="WP_118130745.1">
    <property type="nucleotide sequence ID" value="NZ_LMAZ01000003.1"/>
</dbReference>
<comment type="caution">
    <text evidence="1">The sequence shown here is derived from an EMBL/GenBank/DDBJ whole genome shotgun (WGS) entry which is preliminary data.</text>
</comment>
<sequence>MTKKTAKQQLLESEARDWIRRGYRTPEALEQLKAMLKEKRRSEANIIKLVDEMRAQWKRRAEWLTGGQGGG</sequence>
<dbReference type="AlphaFoldDB" id="A0A395R2R4"/>
<dbReference type="Proteomes" id="UP000265411">
    <property type="component" value="Unassembled WGS sequence"/>
</dbReference>
<accession>A0A395R2R4</accession>
<gene>
    <name evidence="1" type="ORF">ASB58_10925</name>
</gene>
<dbReference type="EMBL" id="LMAZ01000003">
    <property type="protein sequence ID" value="RGP54388.1"/>
    <property type="molecule type" value="Genomic_DNA"/>
</dbReference>
<proteinExistence type="predicted"/>
<dbReference type="OrthoDB" id="6925610at2"/>
<evidence type="ECO:0000313" key="2">
    <source>
        <dbReference type="Proteomes" id="UP000265411"/>
    </source>
</evidence>
<protein>
    <submittedName>
        <fullName evidence="1">Uncharacterized protein</fullName>
    </submittedName>
</protein>
<organism evidence="1 2">
    <name type="scientific">Pseudomonas abyssi</name>
    <dbReference type="NCBI Taxonomy" id="170540"/>
    <lineage>
        <taxon>Bacteria</taxon>
        <taxon>Pseudomonadati</taxon>
        <taxon>Pseudomonadota</taxon>
        <taxon>Gammaproteobacteria</taxon>
        <taxon>Pseudomonadales</taxon>
        <taxon>Pseudomonadaceae</taxon>
        <taxon>Pseudomonas</taxon>
    </lineage>
</organism>